<protein>
    <submittedName>
        <fullName evidence="2">Uncharacterized protein</fullName>
    </submittedName>
</protein>
<evidence type="ECO:0000313" key="2">
    <source>
        <dbReference type="EMBL" id="SBS72778.1"/>
    </source>
</evidence>
<evidence type="ECO:0000256" key="1">
    <source>
        <dbReference type="SAM" id="MobiDB-lite"/>
    </source>
</evidence>
<feature type="region of interest" description="Disordered" evidence="1">
    <location>
        <begin position="1"/>
        <end position="24"/>
    </location>
</feature>
<dbReference type="EMBL" id="FLQR01000007">
    <property type="protein sequence ID" value="SBS72778.1"/>
    <property type="molecule type" value="Genomic_DNA"/>
</dbReference>
<organism evidence="2">
    <name type="scientific">uncultured Microbacterium sp</name>
    <dbReference type="NCBI Taxonomy" id="191216"/>
    <lineage>
        <taxon>Bacteria</taxon>
        <taxon>Bacillati</taxon>
        <taxon>Actinomycetota</taxon>
        <taxon>Actinomycetes</taxon>
        <taxon>Micrococcales</taxon>
        <taxon>Microbacteriaceae</taxon>
        <taxon>Microbacterium</taxon>
        <taxon>environmental samples</taxon>
    </lineage>
</organism>
<sequence length="56" mass="6244">MFHVKPLGSRQFMTPPRPFVSPGDRVADVASRGMARSALLEPSEALRLSTTNRRFT</sequence>
<gene>
    <name evidence="2" type="ORF">MIPYR_30215</name>
</gene>
<proteinExistence type="predicted"/>
<reference evidence="2" key="1">
    <citation type="submission" date="2016-03" db="EMBL/GenBank/DDBJ databases">
        <authorList>
            <person name="Ploux O."/>
        </authorList>
    </citation>
    <scope>NUCLEOTIDE SEQUENCE</scope>
    <source>
        <strain evidence="2">UC1</strain>
    </source>
</reference>
<accession>A0A1Y5PA41</accession>
<dbReference type="AlphaFoldDB" id="A0A1Y5PA41"/>
<name>A0A1Y5PA41_9MICO</name>